<dbReference type="InterPro" id="IPR028974">
    <property type="entry name" value="TSP_type-3_rpt"/>
</dbReference>
<dbReference type="Pfam" id="PF13573">
    <property type="entry name" value="SprB"/>
    <property type="match status" value="1"/>
</dbReference>
<dbReference type="Gene3D" id="4.10.1080.10">
    <property type="entry name" value="TSP type-3 repeat"/>
    <property type="match status" value="1"/>
</dbReference>
<protein>
    <submittedName>
        <fullName evidence="1">Uncharacterized protein</fullName>
    </submittedName>
</protein>
<reference evidence="2" key="2">
    <citation type="submission" date="2023-07" db="EMBL/GenBank/DDBJ databases">
        <authorList>
            <person name="Jung D.-H."/>
        </authorList>
    </citation>
    <scope>NUCLEOTIDE SEQUENCE [LARGE SCALE GENOMIC DNA]</scope>
    <source>
        <strain evidence="2">JA-25</strain>
    </source>
</reference>
<proteinExistence type="predicted"/>
<dbReference type="Gene3D" id="2.60.40.740">
    <property type="match status" value="1"/>
</dbReference>
<keyword evidence="2" id="KW-1185">Reference proteome</keyword>
<reference evidence="2" key="1">
    <citation type="submission" date="2019-09" db="EMBL/GenBank/DDBJ databases">
        <authorList>
            <person name="Jung D.-H."/>
        </authorList>
    </citation>
    <scope>NUCLEOTIDE SEQUENCE [LARGE SCALE GENOMIC DNA]</scope>
    <source>
        <strain evidence="2">JA-25</strain>
    </source>
</reference>
<dbReference type="InterPro" id="IPR025667">
    <property type="entry name" value="SprB_repeat"/>
</dbReference>
<gene>
    <name evidence="1" type="ORF">F7231_05330</name>
</gene>
<organism evidence="1 2">
    <name type="scientific">Fibrivirga algicola</name>
    <dbReference type="NCBI Taxonomy" id="2950420"/>
    <lineage>
        <taxon>Bacteria</taxon>
        <taxon>Pseudomonadati</taxon>
        <taxon>Bacteroidota</taxon>
        <taxon>Cytophagia</taxon>
        <taxon>Cytophagales</taxon>
        <taxon>Spirosomataceae</taxon>
        <taxon>Fibrivirga</taxon>
    </lineage>
</organism>
<dbReference type="EMBL" id="WAEL01000002">
    <property type="protein sequence ID" value="NID09583.1"/>
    <property type="molecule type" value="Genomic_DNA"/>
</dbReference>
<dbReference type="SUPFAM" id="SSF103647">
    <property type="entry name" value="TSP type-3 repeat"/>
    <property type="match status" value="1"/>
</dbReference>
<dbReference type="Proteomes" id="UP000606008">
    <property type="component" value="Unassembled WGS sequence"/>
</dbReference>
<evidence type="ECO:0000313" key="2">
    <source>
        <dbReference type="Proteomes" id="UP000606008"/>
    </source>
</evidence>
<name>A0ABX0QFE1_9BACT</name>
<evidence type="ECO:0000313" key="1">
    <source>
        <dbReference type="EMBL" id="NID09583.1"/>
    </source>
</evidence>
<accession>A0ABX0QFE1</accession>
<comment type="caution">
    <text evidence="1">The sequence shown here is derived from an EMBL/GenBank/DDBJ whole genome shotgun (WGS) entry which is preliminary data.</text>
</comment>
<sequence length="1139" mass="115702">MMSLAVACGRVCRLVHRCDLPVTRWSLLELPSRPLLCAFALVVNNYELLYWSDYAMSGWLCLHTRSPDYCSITIQSPACITMNRLLSSVYSSIYYQLLRPVLYYVKTYFLVGMRPIVLVWALLFGLLSTAQTNAQTLPCNYRTLTTNNYSGAFIVNSRTGGTGGFLGIGAGNVTNEGRVIDADLNNFASINTTLTLASGGEISVDAGGTVVFGAGATAGYVVDGSSGLGANLLGSVTIVTYLNGIEQERSNSSSLLDLVLLSGSGRRTLGFVTTKNFDEVQIRVSSLISLLTSLPVYYPFVQYKTLGATATATSASGLTTADGSVALAVTGGRAPFTYLWSNGATTANLTNVLPGTYSVTVTDANGCTTTASATVGIKVAACPVPGQNGFTKFSFATAPTITGQGVGRKGRYVNVASIGGVAVDVIGEVITYSGTADATFPRFDNFSSTSGAFLARYAISGASTAPAGLTSTVRWSVVKTGTNLPVPFQGAFTVGDIDNDVTLNSTTLESIIVNKSDLYSYKLSSPTNTSVISSSASPTIKFQGTLNQVGIDGVDPAFTVALAYVGVSSFEVTYAKVGSSSGTANFPFDGEGGIVFIASTCTPVLDTDGDGVANAIDTDDDNDGILDDTEGGVFVDSDGDGISNALDLDSDGDGIPDNIEAQTTAGYIAPGTAVDAAGLLTSYTATNGLIPVNTDGTDTADYLDLDSDNDTRTDTVEAGITLANADDDKDGLDNSPDTNDNLFGPVNAGITNPLTFYPNNGTEVLWRVKRGAFTYGNCALATFSGQFVVGIPSSGVLTIPITTSIDGAITITSVSGSGISSVPASVTAILIAGQTTLSIPIAYDGSGVIGTRNLTVSSVDATGTCAPIVAVIGLADLTTSIGIPVPTLIGAQTSSLPISVSNIGSAATTGPITTTLTLPASVTAPATFTSNGFGCTTTGTSVSCTSSAILANGSSTTFAVPITPPLATVGTTLSFTNTVMTTQEISVTNNTGTSTALVTGAPDLAVSIGQPSPALVVAQTSTIPVSVSNVGTIPTTGPITVTLTIPASVTAPATFTNNGFGCSTSGGTITCTSAGPIANAASLTFGIPVTPLSAALGTTPTFSGLVATTGDIITANNSATMTVNTAVACAVGSAIPTLK</sequence>